<feature type="compositionally biased region" description="Basic and acidic residues" evidence="6">
    <location>
        <begin position="381"/>
        <end position="393"/>
    </location>
</feature>
<dbReference type="GO" id="GO:0005737">
    <property type="term" value="C:cytoplasm"/>
    <property type="evidence" value="ECO:0007669"/>
    <property type="project" value="TreeGrafter"/>
</dbReference>
<feature type="compositionally biased region" description="Acidic residues" evidence="6">
    <location>
        <begin position="394"/>
        <end position="410"/>
    </location>
</feature>
<feature type="compositionally biased region" description="Basic and acidic residues" evidence="6">
    <location>
        <begin position="1023"/>
        <end position="1033"/>
    </location>
</feature>
<gene>
    <name evidence="9" type="ORF">MCOR_26578</name>
</gene>
<name>A0A6J8C798_MYTCO</name>
<feature type="region of interest" description="Disordered" evidence="6">
    <location>
        <begin position="381"/>
        <end position="414"/>
    </location>
</feature>
<reference evidence="9 10" key="1">
    <citation type="submission" date="2020-06" db="EMBL/GenBank/DDBJ databases">
        <authorList>
            <person name="Li R."/>
            <person name="Bekaert M."/>
        </authorList>
    </citation>
    <scope>NUCLEOTIDE SEQUENCE [LARGE SCALE GENOMIC DNA]</scope>
    <source>
        <strain evidence="10">wild</strain>
    </source>
</reference>
<evidence type="ECO:0000256" key="2">
    <source>
        <dbReference type="ARBA" id="ARBA00012255"/>
    </source>
</evidence>
<sequence>MNDDDFDALRLPYNLPTWHVIRDGLENLKNCVQDPTCSLREWATKHQEIVNLCKEETETSSRIHLKSCIYYGLVEFLQKTASQVEKRTFLRSTFPAIVDFALELPNVVPLSGVLYSRQQIGGETILNKQCIASILASGFLCLFPRQCRGPRRKLNDINFTSFFKFLPELSSQQAKLRCILNYFEKVADRRFEIQGSVTFVRQVIPWDELPCMDTWLNCDVELCPLIVHQDGVIEDAGCSAIEVDFANQYIGGGVLSKGRVQEEIRFSVCPELLTSMLFMEVMEDNEAIILQGYEQFSRTSGYASSLEYEGDFTESTMVDEDGNFMTTLCAIDAVRYRNNAKCQYSEQYYLRDLNKAFVGFSAKVDRGTTVYPCEQLAKRMLSHDRSESRKESASEDEYMTAAEEELEQQDESNVPSSLLNYADGLLVEIMSSALLEAGSEMSGKGQTQQVHIDTKYLDESSSSTLTNEKPPPDDGMDHLDVDLKDWYLRLRRRSSNLSDVGSRRSSCSTRYSSDFSSEFEEYYENFQKREQLLGKQHTIKEETFHPLVGEFAASLVSSILFEGTTTAASVLQSMSPVITEFHNNAPLSVINKPKARKLSEEEYSGNPEDGSLISMVAARKFAHDFMDKIFCDDFFRDEIRQEFHNFFSESNIPVSTSQNISSISGAKHQSSSADIEREEADRRCHEMATNIVYDVMSEAVLKYLTEDDDRFDMNEEDTLNRSVSECSSSPFDSYSNHSESPSVKHFGDSDFLQPISSIHLYGDESVELTDDNSDSTLSSIPLLTVSAEKVNNSILVKNNIERVKSPTVDKGRRKYNIEGISNNQRPIEVKIDQYVGKNQRKVSFYASSLSRDLLTTAFVEVQRNTNGGSYIRRSSEPLQMSNKAARQLKDSINGSDGPKKKISRTDEDIAILKAEICEDGRNSVDFTRKYRRESCGFHDETLSKFAEELMKTECKIPELYLFDSSNRSTSGSSSHSWRSSISGFKDETLAKFEEQLLLAGRPKSRGSLKRRRSAKSSKHSKSKSSERLTENRGSKSSLYSQQGQSVGSETSLYSLCSSTPSPPLEELSNFAEQLSHNIIADSFQVMFGGAVPTCQTSTSFKNYDIDNYAEKIAAEILCQVFSDLKDGNDWNQRNPIHEKESELKGEDDSHSQSDEYADALDVPYRRLEEFADVLALNVLQRSINVFRREKESTKRRNIGRPIATGNWGCGAFGGNPQLKAMLQWMAASYAGVPYVMYYTFHHDKLIKLQETVDSILSRGWTVCTLMQAIRSYCLTTYDMMEQSNTDPPDLLKALLFQDFFSKDVSYN</sequence>
<evidence type="ECO:0000259" key="8">
    <source>
        <dbReference type="Pfam" id="PF20811"/>
    </source>
</evidence>
<keyword evidence="3 9" id="KW-0378">Hydrolase</keyword>
<dbReference type="Pfam" id="PF20811">
    <property type="entry name" value="PARG_cat_N"/>
    <property type="match status" value="1"/>
</dbReference>
<feature type="compositionally biased region" description="Polar residues" evidence="6">
    <location>
        <begin position="720"/>
        <end position="741"/>
    </location>
</feature>
<feature type="active site" evidence="4">
    <location>
        <position position="244"/>
    </location>
</feature>
<feature type="binding site" evidence="5">
    <location>
        <position position="261"/>
    </location>
    <ligand>
        <name>substrate</name>
    </ligand>
</feature>
<evidence type="ECO:0000256" key="1">
    <source>
        <dbReference type="ARBA" id="ARBA00009545"/>
    </source>
</evidence>
<feature type="domain" description="PARG catalytic Macro" evidence="7">
    <location>
        <begin position="1158"/>
        <end position="1245"/>
    </location>
</feature>
<evidence type="ECO:0000256" key="4">
    <source>
        <dbReference type="PIRSR" id="PIRSR607724-1"/>
    </source>
</evidence>
<dbReference type="GO" id="GO:0004649">
    <property type="term" value="F:poly(ADP-ribose) glycohydrolase activity"/>
    <property type="evidence" value="ECO:0007669"/>
    <property type="project" value="UniProtKB-EC"/>
</dbReference>
<dbReference type="Proteomes" id="UP000507470">
    <property type="component" value="Unassembled WGS sequence"/>
</dbReference>
<dbReference type="OrthoDB" id="6154436at2759"/>
<dbReference type="GO" id="GO:0006282">
    <property type="term" value="P:regulation of DNA repair"/>
    <property type="evidence" value="ECO:0007669"/>
    <property type="project" value="InterPro"/>
</dbReference>
<feature type="region of interest" description="Disordered" evidence="6">
    <location>
        <begin position="456"/>
        <end position="478"/>
    </location>
</feature>
<dbReference type="InterPro" id="IPR007724">
    <property type="entry name" value="Poly_GlycHdrlase"/>
</dbReference>
<feature type="active site" evidence="4">
    <location>
        <position position="262"/>
    </location>
</feature>
<evidence type="ECO:0000256" key="5">
    <source>
        <dbReference type="PIRSR" id="PIRSR607724-2"/>
    </source>
</evidence>
<feature type="compositionally biased region" description="Basic residues" evidence="6">
    <location>
        <begin position="1003"/>
        <end position="1022"/>
    </location>
</feature>
<dbReference type="InterPro" id="IPR048362">
    <property type="entry name" value="PARG_helical"/>
</dbReference>
<dbReference type="PANTHER" id="PTHR12837:SF0">
    <property type="entry name" value="POLY(ADP-RIBOSE) GLYCOHYDROLASE"/>
    <property type="match status" value="1"/>
</dbReference>
<dbReference type="PANTHER" id="PTHR12837">
    <property type="entry name" value="POLY ADP-RIBOSE GLYCOHYDROLASE"/>
    <property type="match status" value="1"/>
</dbReference>
<dbReference type="GO" id="GO:0005975">
    <property type="term" value="P:carbohydrate metabolic process"/>
    <property type="evidence" value="ECO:0007669"/>
    <property type="project" value="InterPro"/>
</dbReference>
<evidence type="ECO:0000259" key="7">
    <source>
        <dbReference type="Pfam" id="PF05028"/>
    </source>
</evidence>
<dbReference type="EC" id="3.2.1.143" evidence="2"/>
<feature type="binding site" evidence="5">
    <location>
        <position position="247"/>
    </location>
    <ligand>
        <name>substrate</name>
    </ligand>
</feature>
<dbReference type="GO" id="GO:0009225">
    <property type="term" value="P:nucleotide-sugar metabolic process"/>
    <property type="evidence" value="ECO:0007669"/>
    <property type="project" value="TreeGrafter"/>
</dbReference>
<evidence type="ECO:0000256" key="3">
    <source>
        <dbReference type="ARBA" id="ARBA00022801"/>
    </source>
</evidence>
<feature type="domain" description="PARG catalytic Macro" evidence="7">
    <location>
        <begin position="213"/>
        <end position="365"/>
    </location>
</feature>
<comment type="similarity">
    <text evidence="1">Belongs to the poly(ADP-ribose) glycohydrolase family.</text>
</comment>
<evidence type="ECO:0000256" key="6">
    <source>
        <dbReference type="SAM" id="MobiDB-lite"/>
    </source>
</evidence>
<organism evidence="9 10">
    <name type="scientific">Mytilus coruscus</name>
    <name type="common">Sea mussel</name>
    <dbReference type="NCBI Taxonomy" id="42192"/>
    <lineage>
        <taxon>Eukaryota</taxon>
        <taxon>Metazoa</taxon>
        <taxon>Spiralia</taxon>
        <taxon>Lophotrochozoa</taxon>
        <taxon>Mollusca</taxon>
        <taxon>Bivalvia</taxon>
        <taxon>Autobranchia</taxon>
        <taxon>Pteriomorphia</taxon>
        <taxon>Mytilida</taxon>
        <taxon>Mytiloidea</taxon>
        <taxon>Mytilidae</taxon>
        <taxon>Mytilinae</taxon>
        <taxon>Mytilus</taxon>
    </lineage>
</organism>
<feature type="compositionally biased region" description="Polar residues" evidence="6">
    <location>
        <begin position="1034"/>
        <end position="1045"/>
    </location>
</feature>
<feature type="binding site" evidence="5">
    <location>
        <position position="302"/>
    </location>
    <ligand>
        <name>substrate</name>
    </ligand>
</feature>
<dbReference type="GO" id="GO:1990966">
    <property type="term" value="P:ATP generation from poly-ADP-D-ribose"/>
    <property type="evidence" value="ECO:0007669"/>
    <property type="project" value="TreeGrafter"/>
</dbReference>
<accession>A0A6J8C798</accession>
<feature type="active site" evidence="4">
    <location>
        <position position="263"/>
    </location>
</feature>
<dbReference type="Pfam" id="PF05028">
    <property type="entry name" value="PARG_cat_C"/>
    <property type="match status" value="2"/>
</dbReference>
<feature type="region of interest" description="Disordered" evidence="6">
    <location>
        <begin position="718"/>
        <end position="745"/>
    </location>
</feature>
<evidence type="ECO:0000313" key="9">
    <source>
        <dbReference type="EMBL" id="CAC5391572.1"/>
    </source>
</evidence>
<keyword evidence="9" id="KW-0326">Glycosidase</keyword>
<protein>
    <recommendedName>
        <fullName evidence="2">poly(ADP-ribose) glycohydrolase</fullName>
        <ecNumber evidence="2">3.2.1.143</ecNumber>
    </recommendedName>
</protein>
<proteinExistence type="inferred from homology"/>
<dbReference type="GO" id="GO:0005634">
    <property type="term" value="C:nucleus"/>
    <property type="evidence" value="ECO:0007669"/>
    <property type="project" value="TreeGrafter"/>
</dbReference>
<dbReference type="InterPro" id="IPR046372">
    <property type="entry name" value="PARG_cat_C"/>
</dbReference>
<dbReference type="EMBL" id="CACVKT020004797">
    <property type="protein sequence ID" value="CAC5391572.1"/>
    <property type="molecule type" value="Genomic_DNA"/>
</dbReference>
<feature type="region of interest" description="Disordered" evidence="6">
    <location>
        <begin position="1003"/>
        <end position="1045"/>
    </location>
</feature>
<keyword evidence="10" id="KW-1185">Reference proteome</keyword>
<evidence type="ECO:0000313" key="10">
    <source>
        <dbReference type="Proteomes" id="UP000507470"/>
    </source>
</evidence>
<feature type="domain" description="PARG helical" evidence="8">
    <location>
        <begin position="83"/>
        <end position="201"/>
    </location>
</feature>